<dbReference type="EMBL" id="CAMXCT010000051">
    <property type="protein sequence ID" value="CAI3973064.1"/>
    <property type="molecule type" value="Genomic_DNA"/>
</dbReference>
<evidence type="ECO:0000256" key="2">
    <source>
        <dbReference type="ARBA" id="ARBA00022679"/>
    </source>
</evidence>
<organism evidence="6">
    <name type="scientific">Cladocopium goreaui</name>
    <dbReference type="NCBI Taxonomy" id="2562237"/>
    <lineage>
        <taxon>Eukaryota</taxon>
        <taxon>Sar</taxon>
        <taxon>Alveolata</taxon>
        <taxon>Dinophyceae</taxon>
        <taxon>Suessiales</taxon>
        <taxon>Symbiodiniaceae</taxon>
        <taxon>Cladocopium</taxon>
    </lineage>
</organism>
<evidence type="ECO:0000256" key="3">
    <source>
        <dbReference type="ARBA" id="ARBA00022691"/>
    </source>
</evidence>
<dbReference type="SUPFAM" id="SSF53335">
    <property type="entry name" value="S-adenosyl-L-methionine-dependent methyltransferases"/>
    <property type="match status" value="1"/>
</dbReference>
<evidence type="ECO:0000313" key="8">
    <source>
        <dbReference type="Proteomes" id="UP001152797"/>
    </source>
</evidence>
<dbReference type="CDD" id="cd02440">
    <property type="entry name" value="AdoMet_MTases"/>
    <property type="match status" value="1"/>
</dbReference>
<name>A0A9P1BGT0_9DINO</name>
<accession>A0A9P1BGT0</accession>
<dbReference type="InterPro" id="IPR029063">
    <property type="entry name" value="SAM-dependent_MTases_sf"/>
</dbReference>
<dbReference type="GO" id="GO:0008168">
    <property type="term" value="F:methyltransferase activity"/>
    <property type="evidence" value="ECO:0007669"/>
    <property type="project" value="UniProtKB-KW"/>
</dbReference>
<dbReference type="EMBL" id="CAMXCT020000051">
    <property type="protein sequence ID" value="CAL1126439.1"/>
    <property type="molecule type" value="Genomic_DNA"/>
</dbReference>
<keyword evidence="1" id="KW-0489">Methyltransferase</keyword>
<dbReference type="AlphaFoldDB" id="A0A9P1BGT0"/>
<dbReference type="Proteomes" id="UP001152797">
    <property type="component" value="Unassembled WGS sequence"/>
</dbReference>
<keyword evidence="4" id="KW-0443">Lipid metabolism</keyword>
<dbReference type="Pfam" id="PF01535">
    <property type="entry name" value="PPR"/>
    <property type="match status" value="1"/>
</dbReference>
<keyword evidence="8" id="KW-1185">Reference proteome</keyword>
<dbReference type="PANTHER" id="PTHR43667:SF1">
    <property type="entry name" value="CYCLOPROPANE-FATTY-ACYL-PHOSPHOLIPID SYNTHASE"/>
    <property type="match status" value="1"/>
</dbReference>
<evidence type="ECO:0000313" key="6">
    <source>
        <dbReference type="EMBL" id="CAI3973064.1"/>
    </source>
</evidence>
<feature type="region of interest" description="Disordered" evidence="5">
    <location>
        <begin position="183"/>
        <end position="204"/>
    </location>
</feature>
<sequence length="1073" mass="120511">MVHNTASATQVDISALEFAGSFEGWGAHKRVLPSILVLTEVCNLWQALPNILAGSCSSHPEMGRGEGDEGRPWDTNLAPVVKVPTHEQVQRLAMRDPPPAIWAVEQAIWLGGESVEHLGGKVQILDKETIFSASTAVDALNRGSLKCPDDFCVVYSASSRGYYLLYRQGLCEKAMTLVQEMQPPSNGRELTRSQNVEPQGPPEPRRLEEMAVEIIELAEHDQPFKAEELMMTALEMGPVPEAYDSLVMAFDRMENVPKAEEWLWRALQSGILPREECFGTVIVGLCKTGFQGKVEDTMTQMMQMRMRPPKEVFDKVIGMFARQRNPVKVEEWLLNAGQSGWTPHQAAFEAVVKLYAECDTMKAEEWLRRSQETQYRLPDTCYYPVIMGLLRSGNPQKAEDVLSMMKANDFPVDDAVLHEVIALHAEVGNCIRAENLMDTLQQPSSNLDDLRLGIIDSAVRAGEIEVAERQVLLLADPEISRTKQVAAVLSEAGDDLRAKAVLENHCAVSGEAPPDICTALLQVCAALGDVRGAEASAQLLLQSGPLSEAQVALIRQTLGDRAEARIPDPLQWSHMMPHGDVSGSRPCNEQRPTHSQPLVNGAHPELHFKPSSKQVFSTSCHALPLLAAGAFSALLLRQAAQRFGSNDSALRDLIARHTNIEIVEDYNSPPSEASPFVPKPVCSAATGEELHWYVGGATETLPKVRWIIKKPSVMQRVLLEGGLGFAESYMDGDWDSDDLERLVFEMLKLENVRSELGWRVLPLVSMIFWGALKWKVFPGNSLTGAQNNIANTYDVLDSPKLYEKMLGPTMQYTCAYYKRPDMTLDEAQEAKMDLIAQKLDLKPGMRCLEFGFGFGAQAYYLTSKYGVHVTGVTLSKEQMAWAVKHNAHPNIEYRYQDYREVTGTFDRIYSVGMFEHVGRNSYSTFFDKCYELLKDDGIMMIHTMGWARRGPWNHNAFVNKYIFPGGEMPTMSHMTQEFSDRWHMEDWQSFGKSYVMTLRCWLDLVRDWEGLDELDLRFRRMWVYYLCACSAAFERRRVKLWQIVYTKLNSSRPDDCLHIRSADSRALVGADAV</sequence>
<dbReference type="NCBIfam" id="TIGR00756">
    <property type="entry name" value="PPR"/>
    <property type="match status" value="1"/>
</dbReference>
<dbReference type="PANTHER" id="PTHR43667">
    <property type="entry name" value="CYCLOPROPANE-FATTY-ACYL-PHOSPHOLIPID SYNTHASE"/>
    <property type="match status" value="1"/>
</dbReference>
<dbReference type="InterPro" id="IPR050723">
    <property type="entry name" value="CFA/CMAS"/>
</dbReference>
<reference evidence="7 8" key="2">
    <citation type="submission" date="2024-05" db="EMBL/GenBank/DDBJ databases">
        <authorList>
            <person name="Chen Y."/>
            <person name="Shah S."/>
            <person name="Dougan E. K."/>
            <person name="Thang M."/>
            <person name="Chan C."/>
        </authorList>
    </citation>
    <scope>NUCLEOTIDE SEQUENCE [LARGE SCALE GENOMIC DNA]</scope>
</reference>
<dbReference type="GO" id="GO:0032259">
    <property type="term" value="P:methylation"/>
    <property type="evidence" value="ECO:0007669"/>
    <property type="project" value="UniProtKB-KW"/>
</dbReference>
<proteinExistence type="predicted"/>
<dbReference type="Gene3D" id="1.25.40.10">
    <property type="entry name" value="Tetratricopeptide repeat domain"/>
    <property type="match status" value="2"/>
</dbReference>
<dbReference type="OrthoDB" id="412182at2759"/>
<evidence type="ECO:0000256" key="4">
    <source>
        <dbReference type="ARBA" id="ARBA00023098"/>
    </source>
</evidence>
<dbReference type="Pfam" id="PF02353">
    <property type="entry name" value="CMAS"/>
    <property type="match status" value="1"/>
</dbReference>
<keyword evidence="2" id="KW-0808">Transferase</keyword>
<comment type="caution">
    <text evidence="6">The sequence shown here is derived from an EMBL/GenBank/DDBJ whole genome shotgun (WGS) entry which is preliminary data.</text>
</comment>
<dbReference type="GO" id="GO:0006629">
    <property type="term" value="P:lipid metabolic process"/>
    <property type="evidence" value="ECO:0007669"/>
    <property type="project" value="UniProtKB-KW"/>
</dbReference>
<dbReference type="EMBL" id="CAMXCT030000051">
    <property type="protein sequence ID" value="CAL4760376.1"/>
    <property type="molecule type" value="Genomic_DNA"/>
</dbReference>
<evidence type="ECO:0000256" key="5">
    <source>
        <dbReference type="SAM" id="MobiDB-lite"/>
    </source>
</evidence>
<reference evidence="6" key="1">
    <citation type="submission" date="2022-10" db="EMBL/GenBank/DDBJ databases">
        <authorList>
            <person name="Chen Y."/>
            <person name="Dougan E. K."/>
            <person name="Chan C."/>
            <person name="Rhodes N."/>
            <person name="Thang M."/>
        </authorList>
    </citation>
    <scope>NUCLEOTIDE SEQUENCE</scope>
</reference>
<keyword evidence="3" id="KW-0949">S-adenosyl-L-methionine</keyword>
<evidence type="ECO:0000313" key="7">
    <source>
        <dbReference type="EMBL" id="CAL4760376.1"/>
    </source>
</evidence>
<evidence type="ECO:0000256" key="1">
    <source>
        <dbReference type="ARBA" id="ARBA00022603"/>
    </source>
</evidence>
<dbReference type="InterPro" id="IPR011990">
    <property type="entry name" value="TPR-like_helical_dom_sf"/>
</dbReference>
<protein>
    <submittedName>
        <fullName evidence="7">Cyclopropane-fatty-acyl-phospholipid synthase (CFA synthase) (Cyclopropane fatty acid synthase)</fullName>
    </submittedName>
</protein>
<gene>
    <name evidence="6" type="ORF">C1SCF055_LOCUS1593</name>
</gene>
<dbReference type="InterPro" id="IPR002885">
    <property type="entry name" value="PPR_rpt"/>
</dbReference>
<dbReference type="Gene3D" id="3.40.50.150">
    <property type="entry name" value="Vaccinia Virus protein VP39"/>
    <property type="match status" value="1"/>
</dbReference>